<sequence length="167" mass="16584">MRARGLARVPALGAALIIAGGMLAACGGGDSTVSGVPDSQTLAPPPGGASTDASRVPASEDSGRYTEAPGPVASDASGYDAPAVGARERGYLESLEREGIETEELQDPLVAAGNTICRIRTTGGAADETTTIADAVAGQIVAGGYSDLEVDQLSRIVVDASAGQLCP</sequence>
<keyword evidence="2" id="KW-0732">Signal</keyword>
<protein>
    <submittedName>
        <fullName evidence="4">DUF732 domain-containing protein</fullName>
    </submittedName>
</protein>
<gene>
    <name evidence="4" type="ORF">ACFFVD_04735</name>
</gene>
<feature type="signal peptide" evidence="2">
    <location>
        <begin position="1"/>
        <end position="24"/>
    </location>
</feature>
<evidence type="ECO:0000313" key="4">
    <source>
        <dbReference type="EMBL" id="MFB9259102.1"/>
    </source>
</evidence>
<evidence type="ECO:0000313" key="5">
    <source>
        <dbReference type="Proteomes" id="UP001589700"/>
    </source>
</evidence>
<dbReference type="RefSeq" id="WP_182631891.1">
    <property type="nucleotide sequence ID" value="NZ_JAALDM010000096.1"/>
</dbReference>
<evidence type="ECO:0000256" key="1">
    <source>
        <dbReference type="SAM" id="MobiDB-lite"/>
    </source>
</evidence>
<feature type="region of interest" description="Disordered" evidence="1">
    <location>
        <begin position="32"/>
        <end position="84"/>
    </location>
</feature>
<feature type="domain" description="DUF732" evidence="3">
    <location>
        <begin position="88"/>
        <end position="167"/>
    </location>
</feature>
<accession>A0ABV5JNW4</accession>
<feature type="chain" id="PRO_5045729704" evidence="2">
    <location>
        <begin position="25"/>
        <end position="167"/>
    </location>
</feature>
<feature type="compositionally biased region" description="Polar residues" evidence="1">
    <location>
        <begin position="32"/>
        <end position="42"/>
    </location>
</feature>
<proteinExistence type="predicted"/>
<evidence type="ECO:0000256" key="2">
    <source>
        <dbReference type="SAM" id="SignalP"/>
    </source>
</evidence>
<comment type="caution">
    <text evidence="4">The sequence shown here is derived from an EMBL/GenBank/DDBJ whole genome shotgun (WGS) entry which is preliminary data.</text>
</comment>
<dbReference type="Pfam" id="PF05305">
    <property type="entry name" value="DUF732"/>
    <property type="match status" value="1"/>
</dbReference>
<reference evidence="4 5" key="1">
    <citation type="submission" date="2024-09" db="EMBL/GenBank/DDBJ databases">
        <authorList>
            <person name="Sun Q."/>
            <person name="Mori K."/>
        </authorList>
    </citation>
    <scope>NUCLEOTIDE SEQUENCE [LARGE SCALE GENOMIC DNA]</scope>
    <source>
        <strain evidence="4 5">CCM 7659</strain>
    </source>
</reference>
<organism evidence="4 5">
    <name type="scientific">Dietzia aerolata</name>
    <dbReference type="NCBI Taxonomy" id="595984"/>
    <lineage>
        <taxon>Bacteria</taxon>
        <taxon>Bacillati</taxon>
        <taxon>Actinomycetota</taxon>
        <taxon>Actinomycetes</taxon>
        <taxon>Mycobacteriales</taxon>
        <taxon>Dietziaceae</taxon>
        <taxon>Dietzia</taxon>
    </lineage>
</organism>
<keyword evidence="5" id="KW-1185">Reference proteome</keyword>
<dbReference type="EMBL" id="JBHMDY010000002">
    <property type="protein sequence ID" value="MFB9259102.1"/>
    <property type="molecule type" value="Genomic_DNA"/>
</dbReference>
<name>A0ABV5JNW4_9ACTN</name>
<dbReference type="Proteomes" id="UP001589700">
    <property type="component" value="Unassembled WGS sequence"/>
</dbReference>
<dbReference type="InterPro" id="IPR007969">
    <property type="entry name" value="DUF732"/>
</dbReference>
<evidence type="ECO:0000259" key="3">
    <source>
        <dbReference type="Pfam" id="PF05305"/>
    </source>
</evidence>
<dbReference type="PROSITE" id="PS51257">
    <property type="entry name" value="PROKAR_LIPOPROTEIN"/>
    <property type="match status" value="1"/>
</dbReference>